<sequence length="190" mass="21785">MSCVRCNENKTIKAHLIPQVFCKEVQVCKGHAAAVKEDGSFHFSQSGTFDRGILCADCDGILGQLEEYSARILKSIRENSKGLSFGPKIMDDVDKEKIARFCVGILWKYSITQEQYGKINLYGFQDDVRRIAYSEMDIPEWFDVALFRLRTHVQDDGVFAYRAPLIDRKNRVRLYRFMLGGDLSPQNNTK</sequence>
<dbReference type="RefSeq" id="WP_084526086.1">
    <property type="nucleotide sequence ID" value="NZ_FQWD01000001.1"/>
</dbReference>
<gene>
    <name evidence="1" type="ORF">SAMN05216361_0345</name>
</gene>
<dbReference type="Proteomes" id="UP000184520">
    <property type="component" value="Unassembled WGS sequence"/>
</dbReference>
<proteinExistence type="predicted"/>
<accession>A0A1M5ECY6</accession>
<organism evidence="1 2">
    <name type="scientific">Marisediminitalea aggregata</name>
    <dbReference type="NCBI Taxonomy" id="634436"/>
    <lineage>
        <taxon>Bacteria</taxon>
        <taxon>Pseudomonadati</taxon>
        <taxon>Pseudomonadota</taxon>
        <taxon>Gammaproteobacteria</taxon>
        <taxon>Alteromonadales</taxon>
        <taxon>Alteromonadaceae</taxon>
        <taxon>Marisediminitalea</taxon>
    </lineage>
</organism>
<evidence type="ECO:0000313" key="1">
    <source>
        <dbReference type="EMBL" id="SHF77057.1"/>
    </source>
</evidence>
<dbReference type="EMBL" id="FQWD01000001">
    <property type="protein sequence ID" value="SHF77057.1"/>
    <property type="molecule type" value="Genomic_DNA"/>
</dbReference>
<evidence type="ECO:0008006" key="3">
    <source>
        <dbReference type="Google" id="ProtNLM"/>
    </source>
</evidence>
<dbReference type="AlphaFoldDB" id="A0A1M5ECY6"/>
<protein>
    <recommendedName>
        <fullName evidence="3">HNH endonuclease</fullName>
    </recommendedName>
</protein>
<name>A0A1M5ECY6_9ALTE</name>
<dbReference type="OrthoDB" id="8481741at2"/>
<reference evidence="2" key="1">
    <citation type="submission" date="2016-11" db="EMBL/GenBank/DDBJ databases">
        <authorList>
            <person name="Varghese N."/>
            <person name="Submissions S."/>
        </authorList>
    </citation>
    <scope>NUCLEOTIDE SEQUENCE [LARGE SCALE GENOMIC DNA]</scope>
    <source>
        <strain evidence="2">CGMCC 1.8995</strain>
    </source>
</reference>
<evidence type="ECO:0000313" key="2">
    <source>
        <dbReference type="Proteomes" id="UP000184520"/>
    </source>
</evidence>
<keyword evidence="2" id="KW-1185">Reference proteome</keyword>